<comment type="similarity">
    <text evidence="1">Belongs to the LTV1 family.</text>
</comment>
<proteinExistence type="inferred from homology"/>
<gene>
    <name evidence="3" type="ORF">BASA50_000449</name>
</gene>
<dbReference type="Pfam" id="PF04180">
    <property type="entry name" value="LTV"/>
    <property type="match status" value="1"/>
</dbReference>
<organism evidence="3 4">
    <name type="scientific">Batrachochytrium salamandrivorans</name>
    <dbReference type="NCBI Taxonomy" id="1357716"/>
    <lineage>
        <taxon>Eukaryota</taxon>
        <taxon>Fungi</taxon>
        <taxon>Fungi incertae sedis</taxon>
        <taxon>Chytridiomycota</taxon>
        <taxon>Chytridiomycota incertae sedis</taxon>
        <taxon>Chytridiomycetes</taxon>
        <taxon>Rhizophydiales</taxon>
        <taxon>Rhizophydiales incertae sedis</taxon>
        <taxon>Batrachochytrium</taxon>
    </lineage>
</organism>
<feature type="compositionally biased region" description="Polar residues" evidence="2">
    <location>
        <begin position="55"/>
        <end position="68"/>
    </location>
</feature>
<keyword evidence="4" id="KW-1185">Reference proteome</keyword>
<dbReference type="InterPro" id="IPR007307">
    <property type="entry name" value="Ltv1"/>
</dbReference>
<feature type="compositionally biased region" description="Polar residues" evidence="2">
    <location>
        <begin position="524"/>
        <end position="533"/>
    </location>
</feature>
<sequence>MGKKRFIDPENSVTFQLVHRSQRDPRIVDATASKLVLRPLAPSANLARKGKGLDSTESFVQQTQSSQFDIDGDFVDADSSSEEESENDSEPHSKPLDRPKKPKAYSAPVVQNDAATYGIFYNDQESYDYMQHLKPMGEDPTAQFIAVKSSQPKEPTGGIQFIDEDASSSMGPQSCTRKKVVLPEGVLPSDNEEAVGLLNRMAQPYAGGLNLELGEDVREVLYALDDDEYVEDELEDDFFGALDAKEIPEKFQEMVNNAENSLNGDIDSDDDKDIEPGQEWMKEYMRFQRKSGKPPPTGEEFSDDSCSTDATPKGPIRAGDNRARSRKGPNTDISSYSMSSSSLFRNDKLTLLDDQFDKVLAEYSDDEIGELDPDDPEVKGVVDAMASLGGPSRTSIGTVLDGESEASRHLGAMFDDFLDSTQVVANGKALIPARQHLDVLRGQLREDASEIVHKYAFEEEISLATQEELDRKVYMPEEKKYDTWDVESVLSTYSNIYNRPKLIAEISKTAPRIILKGPHGMPSLVSSNLGQTQDDSGSDGDSDGDTASCFSQDRVDTSVGRNKQETATEKRLRKAQVKMERRDRRASKKMTKSAFHDEKQRQVRLTSNHERQERSFGLV</sequence>
<evidence type="ECO:0000313" key="4">
    <source>
        <dbReference type="Proteomes" id="UP001648503"/>
    </source>
</evidence>
<reference evidence="3 4" key="1">
    <citation type="submission" date="2021-02" db="EMBL/GenBank/DDBJ databases">
        <title>Variation within the Batrachochytrium salamandrivorans European outbreak.</title>
        <authorList>
            <person name="Kelly M."/>
            <person name="Pasmans F."/>
            <person name="Shea T.P."/>
            <person name="Munoz J.F."/>
            <person name="Carranza S."/>
            <person name="Cuomo C.A."/>
            <person name="Martel A."/>
        </authorList>
    </citation>
    <scope>NUCLEOTIDE SEQUENCE [LARGE SCALE GENOMIC DNA]</scope>
    <source>
        <strain evidence="3 4">AMFP18/2</strain>
    </source>
</reference>
<evidence type="ECO:0000313" key="3">
    <source>
        <dbReference type="EMBL" id="KAH6586494.1"/>
    </source>
</evidence>
<protein>
    <recommendedName>
        <fullName evidence="5">Low temperature viability protein</fullName>
    </recommendedName>
</protein>
<feature type="compositionally biased region" description="Acidic residues" evidence="2">
    <location>
        <begin position="70"/>
        <end position="88"/>
    </location>
</feature>
<feature type="region of interest" description="Disordered" evidence="2">
    <location>
        <begin position="286"/>
        <end position="339"/>
    </location>
</feature>
<dbReference type="EMBL" id="JAFCIX010000573">
    <property type="protein sequence ID" value="KAH6586494.1"/>
    <property type="molecule type" value="Genomic_DNA"/>
</dbReference>
<feature type="region of interest" description="Disordered" evidence="2">
    <location>
        <begin position="256"/>
        <end position="275"/>
    </location>
</feature>
<accession>A0ABQ8ETT5</accession>
<comment type="caution">
    <text evidence="3">The sequence shown here is derived from an EMBL/GenBank/DDBJ whole genome shotgun (WGS) entry which is preliminary data.</text>
</comment>
<dbReference type="Proteomes" id="UP001648503">
    <property type="component" value="Unassembled WGS sequence"/>
</dbReference>
<evidence type="ECO:0008006" key="5">
    <source>
        <dbReference type="Google" id="ProtNLM"/>
    </source>
</evidence>
<name>A0ABQ8ETT5_9FUNG</name>
<dbReference type="PANTHER" id="PTHR21531">
    <property type="entry name" value="LOW-TEMPERATURE VIABILITY PROTEIN LTV1-RELATED"/>
    <property type="match status" value="1"/>
</dbReference>
<feature type="region of interest" description="Disordered" evidence="2">
    <location>
        <begin position="524"/>
        <end position="619"/>
    </location>
</feature>
<feature type="region of interest" description="Disordered" evidence="2">
    <location>
        <begin position="150"/>
        <end position="175"/>
    </location>
</feature>
<feature type="compositionally biased region" description="Basic and acidic residues" evidence="2">
    <location>
        <begin position="594"/>
        <end position="619"/>
    </location>
</feature>
<feature type="region of interest" description="Disordered" evidence="2">
    <location>
        <begin position="45"/>
        <end position="109"/>
    </location>
</feature>
<evidence type="ECO:0000256" key="2">
    <source>
        <dbReference type="SAM" id="MobiDB-lite"/>
    </source>
</evidence>
<evidence type="ECO:0000256" key="1">
    <source>
        <dbReference type="ARBA" id="ARBA00009078"/>
    </source>
</evidence>
<feature type="compositionally biased region" description="Basic and acidic residues" evidence="2">
    <location>
        <begin position="89"/>
        <end position="99"/>
    </location>
</feature>
<dbReference type="PANTHER" id="PTHR21531:SF0">
    <property type="entry name" value="PROTEIN LTV1 HOMOLOG"/>
    <property type="match status" value="1"/>
</dbReference>